<dbReference type="PANTHER" id="PTHR30600">
    <property type="entry name" value="CYTOCHROME C PEROXIDASE-RELATED"/>
    <property type="match status" value="1"/>
</dbReference>
<keyword evidence="10" id="KW-0575">Peroxidase</keyword>
<evidence type="ECO:0000256" key="7">
    <source>
        <dbReference type="ARBA" id="ARBA00023004"/>
    </source>
</evidence>
<dbReference type="InterPro" id="IPR026259">
    <property type="entry name" value="MauG/Cytc_peroxidase"/>
</dbReference>
<evidence type="ECO:0000256" key="4">
    <source>
        <dbReference type="ARBA" id="ARBA00022729"/>
    </source>
</evidence>
<dbReference type="SUPFAM" id="SSF46626">
    <property type="entry name" value="Cytochrome c"/>
    <property type="match status" value="2"/>
</dbReference>
<feature type="domain" description="Cytochrome c" evidence="9">
    <location>
        <begin position="230"/>
        <end position="356"/>
    </location>
</feature>
<organism evidence="10 11">
    <name type="scientific">Dyadobacter arcticus</name>
    <dbReference type="NCBI Taxonomy" id="1078754"/>
    <lineage>
        <taxon>Bacteria</taxon>
        <taxon>Pseudomonadati</taxon>
        <taxon>Bacteroidota</taxon>
        <taxon>Cytophagia</taxon>
        <taxon>Cytophagales</taxon>
        <taxon>Spirosomataceae</taxon>
        <taxon>Dyadobacter</taxon>
    </lineage>
</organism>
<dbReference type="Gene3D" id="1.10.760.10">
    <property type="entry name" value="Cytochrome c-like domain"/>
    <property type="match status" value="2"/>
</dbReference>
<dbReference type="RefSeq" id="WP_229212020.1">
    <property type="nucleotide sequence ID" value="NZ_JAASQJ010000005.1"/>
</dbReference>
<dbReference type="InterPro" id="IPR051395">
    <property type="entry name" value="Cytochrome_c_Peroxidase/MauG"/>
</dbReference>
<evidence type="ECO:0000313" key="10">
    <source>
        <dbReference type="EMBL" id="NIJ55362.1"/>
    </source>
</evidence>
<dbReference type="InterPro" id="IPR009056">
    <property type="entry name" value="Cyt_c-like_dom"/>
</dbReference>
<reference evidence="10 11" key="1">
    <citation type="submission" date="2020-03" db="EMBL/GenBank/DDBJ databases">
        <title>Genomic Encyclopedia of Type Strains, Phase IV (KMG-IV): sequencing the most valuable type-strain genomes for metagenomic binning, comparative biology and taxonomic classification.</title>
        <authorList>
            <person name="Goeker M."/>
        </authorList>
    </citation>
    <scope>NUCLEOTIDE SEQUENCE [LARGE SCALE GENOMIC DNA]</scope>
    <source>
        <strain evidence="10 11">DSM 102865</strain>
    </source>
</reference>
<gene>
    <name evidence="10" type="ORF">FHS68_004551</name>
</gene>
<keyword evidence="3 8" id="KW-0479">Metal-binding</keyword>
<accession>A0ABX0URB4</accession>
<dbReference type="EC" id="1.11.1.5" evidence="10"/>
<protein>
    <submittedName>
        <fullName evidence="10">Cytochrome c peroxidase</fullName>
        <ecNumber evidence="10">1.11.1.5</ecNumber>
    </submittedName>
</protein>
<dbReference type="EMBL" id="JAASQJ010000005">
    <property type="protein sequence ID" value="NIJ55362.1"/>
    <property type="molecule type" value="Genomic_DNA"/>
</dbReference>
<dbReference type="GO" id="GO:0004130">
    <property type="term" value="F:cytochrome-c peroxidase activity"/>
    <property type="evidence" value="ECO:0007669"/>
    <property type="project" value="UniProtKB-EC"/>
</dbReference>
<evidence type="ECO:0000256" key="2">
    <source>
        <dbReference type="ARBA" id="ARBA00022617"/>
    </source>
</evidence>
<dbReference type="PANTHER" id="PTHR30600:SF10">
    <property type="entry name" value="BLL6722 PROTEIN"/>
    <property type="match status" value="1"/>
</dbReference>
<keyword evidence="5" id="KW-0574">Periplasm</keyword>
<comment type="caution">
    <text evidence="10">The sequence shown here is derived from an EMBL/GenBank/DDBJ whole genome shotgun (WGS) entry which is preliminary data.</text>
</comment>
<sequence length="375" mass="41941">MKNVFKFLCAKPMLMWLGFPIIVIFSCKKETETPEPIIEDKEPTPVTWIKPAHFPDPVYDMSRNPLTEEGVELGRFLFYDGILSRTNQIGCGTCHQQVAAFTHHGHELSHGVDDLLGTRNSPAVQNLAWNPSFFWDGGVHDLDLLPFNPIENPVEMGEKVQNVITKLKSTPVANAKKPVDYPAMFKKAFGTEEINSERMMKALSQFMLTMVSANSKYDYYVKGDVTAFKAQEKEGLVLFKNKCSSCHSGELFTDFSFRNNGLVPIKVNDQGRFAVTGTETDKYKFKVPSLRNAGLTAPYMHDGRYRTLEEVLDHYSDSIHSSATLDPIFIKSDGKTGIALTAAEKQSIVAFLRTLSDEQFVKDAKLSDPGVGTSF</sequence>
<name>A0ABX0URB4_9BACT</name>
<dbReference type="Pfam" id="PF03150">
    <property type="entry name" value="CCP_MauG"/>
    <property type="match status" value="1"/>
</dbReference>
<keyword evidence="4" id="KW-0732">Signal</keyword>
<dbReference type="InterPro" id="IPR004852">
    <property type="entry name" value="Di-haem_cyt_c_peroxidsae"/>
</dbReference>
<dbReference type="PROSITE" id="PS51257">
    <property type="entry name" value="PROKAR_LIPOPROTEIN"/>
    <property type="match status" value="1"/>
</dbReference>
<dbReference type="Proteomes" id="UP001179181">
    <property type="component" value="Unassembled WGS sequence"/>
</dbReference>
<comment type="subcellular location">
    <subcellularLocation>
        <location evidence="1">Periplasm</location>
    </subcellularLocation>
</comment>
<evidence type="ECO:0000256" key="1">
    <source>
        <dbReference type="ARBA" id="ARBA00004418"/>
    </source>
</evidence>
<evidence type="ECO:0000256" key="5">
    <source>
        <dbReference type="ARBA" id="ARBA00022764"/>
    </source>
</evidence>
<keyword evidence="11" id="KW-1185">Reference proteome</keyword>
<evidence type="ECO:0000256" key="6">
    <source>
        <dbReference type="ARBA" id="ARBA00023002"/>
    </source>
</evidence>
<keyword evidence="2 8" id="KW-0349">Heme</keyword>
<evidence type="ECO:0000256" key="8">
    <source>
        <dbReference type="PROSITE-ProRule" id="PRU00433"/>
    </source>
</evidence>
<keyword evidence="7 8" id="KW-0408">Iron</keyword>
<evidence type="ECO:0000259" key="9">
    <source>
        <dbReference type="PROSITE" id="PS51007"/>
    </source>
</evidence>
<keyword evidence="6 10" id="KW-0560">Oxidoreductase</keyword>
<dbReference type="PIRSF" id="PIRSF000294">
    <property type="entry name" value="Cytochrome-c_peroxidase"/>
    <property type="match status" value="1"/>
</dbReference>
<proteinExistence type="predicted"/>
<evidence type="ECO:0000313" key="11">
    <source>
        <dbReference type="Proteomes" id="UP001179181"/>
    </source>
</evidence>
<evidence type="ECO:0000256" key="3">
    <source>
        <dbReference type="ARBA" id="ARBA00022723"/>
    </source>
</evidence>
<dbReference type="PROSITE" id="PS51007">
    <property type="entry name" value="CYTC"/>
    <property type="match status" value="1"/>
</dbReference>
<dbReference type="InterPro" id="IPR036909">
    <property type="entry name" value="Cyt_c-like_dom_sf"/>
</dbReference>